<dbReference type="Gene3D" id="3.30.420.40">
    <property type="match status" value="1"/>
</dbReference>
<organism evidence="1 2">
    <name type="scientific">Suillus plorans</name>
    <dbReference type="NCBI Taxonomy" id="116603"/>
    <lineage>
        <taxon>Eukaryota</taxon>
        <taxon>Fungi</taxon>
        <taxon>Dikarya</taxon>
        <taxon>Basidiomycota</taxon>
        <taxon>Agaricomycotina</taxon>
        <taxon>Agaricomycetes</taxon>
        <taxon>Agaricomycetidae</taxon>
        <taxon>Boletales</taxon>
        <taxon>Suillineae</taxon>
        <taxon>Suillaceae</taxon>
        <taxon>Suillus</taxon>
    </lineage>
</organism>
<accession>A0A9P7AJF4</accession>
<comment type="caution">
    <text evidence="1">The sequence shown here is derived from an EMBL/GenBank/DDBJ whole genome shotgun (WGS) entry which is preliminary data.</text>
</comment>
<reference evidence="1" key="1">
    <citation type="journal article" date="2020" name="New Phytol.">
        <title>Comparative genomics reveals dynamic genome evolution in host specialist ectomycorrhizal fungi.</title>
        <authorList>
            <person name="Lofgren L.A."/>
            <person name="Nguyen N.H."/>
            <person name="Vilgalys R."/>
            <person name="Ruytinx J."/>
            <person name="Liao H.L."/>
            <person name="Branco S."/>
            <person name="Kuo A."/>
            <person name="LaButti K."/>
            <person name="Lipzen A."/>
            <person name="Andreopoulos W."/>
            <person name="Pangilinan J."/>
            <person name="Riley R."/>
            <person name="Hundley H."/>
            <person name="Na H."/>
            <person name="Barry K."/>
            <person name="Grigoriev I.V."/>
            <person name="Stajich J.E."/>
            <person name="Kennedy P.G."/>
        </authorList>
    </citation>
    <scope>NUCLEOTIDE SEQUENCE</scope>
    <source>
        <strain evidence="1">S12</strain>
    </source>
</reference>
<dbReference type="Proteomes" id="UP000719766">
    <property type="component" value="Unassembled WGS sequence"/>
</dbReference>
<dbReference type="RefSeq" id="XP_041157641.1">
    <property type="nucleotide sequence ID" value="XM_041300414.1"/>
</dbReference>
<dbReference type="AlphaFoldDB" id="A0A9P7AJF4"/>
<evidence type="ECO:0000313" key="1">
    <source>
        <dbReference type="EMBL" id="KAG1790687.1"/>
    </source>
</evidence>
<keyword evidence="2" id="KW-1185">Reference proteome</keyword>
<protein>
    <recommendedName>
        <fullName evidence="3">Gcp-like domain-containing protein</fullName>
    </recommendedName>
</protein>
<dbReference type="EMBL" id="JABBWE010000048">
    <property type="protein sequence ID" value="KAG1790687.1"/>
    <property type="molecule type" value="Genomic_DNA"/>
</dbReference>
<evidence type="ECO:0008006" key="3">
    <source>
        <dbReference type="Google" id="ProtNLM"/>
    </source>
</evidence>
<sequence>MTSSLRRLTSWTTYSIIKDVDLKSFNELATQPDLSWGSRGPGTALEELCRMTNDGLESLPDIQPFTAAAARQLCAKLTRSLQKLKLKDMIVMDVVVSGGVANNIFLREGWLFQARCFNTPISSQRLRFNTDNAAMIVWALMHRFLAYDDYPVNLRAKWSIEDVKDSWWWRLLSRHKANDFVYNKLVWVAWWRETRIGQGGEWQVTRLVSSK</sequence>
<proteinExistence type="predicted"/>
<dbReference type="OrthoDB" id="2681286at2759"/>
<name>A0A9P7AJF4_9AGAM</name>
<dbReference type="GeneID" id="64594178"/>
<gene>
    <name evidence="1" type="ORF">HD556DRAFT_1310468</name>
</gene>
<evidence type="ECO:0000313" key="2">
    <source>
        <dbReference type="Proteomes" id="UP000719766"/>
    </source>
</evidence>